<keyword evidence="2" id="KW-0732">Signal</keyword>
<evidence type="ECO:0008006" key="5">
    <source>
        <dbReference type="Google" id="ProtNLM"/>
    </source>
</evidence>
<comment type="caution">
    <text evidence="3">The sequence shown here is derived from an EMBL/GenBank/DDBJ whole genome shotgun (WGS) entry which is preliminary data.</text>
</comment>
<feature type="signal peptide" evidence="2">
    <location>
        <begin position="1"/>
        <end position="24"/>
    </location>
</feature>
<protein>
    <recommendedName>
        <fullName evidence="5">LTXXQ motif family protein</fullName>
    </recommendedName>
</protein>
<feature type="compositionally biased region" description="Low complexity" evidence="1">
    <location>
        <begin position="190"/>
        <end position="199"/>
    </location>
</feature>
<dbReference type="EMBL" id="JBEFLD010000005">
    <property type="protein sequence ID" value="MEQ6291232.1"/>
    <property type="molecule type" value="Genomic_DNA"/>
</dbReference>
<dbReference type="Proteomes" id="UP001433638">
    <property type="component" value="Unassembled WGS sequence"/>
</dbReference>
<accession>A0ABV1M4S5</accession>
<feature type="compositionally biased region" description="Polar residues" evidence="1">
    <location>
        <begin position="104"/>
        <end position="117"/>
    </location>
</feature>
<keyword evidence="4" id="KW-1185">Reference proteome</keyword>
<reference evidence="3" key="1">
    <citation type="submission" date="2024-06" db="EMBL/GenBank/DDBJ databases">
        <title>Genome sequence of Vogesella sp. MAHUQ-64.</title>
        <authorList>
            <person name="Huq M.A."/>
        </authorList>
    </citation>
    <scope>NUCLEOTIDE SEQUENCE</scope>
    <source>
        <strain evidence="3">MAHUQ-64</strain>
    </source>
</reference>
<evidence type="ECO:0000313" key="4">
    <source>
        <dbReference type="Proteomes" id="UP001433638"/>
    </source>
</evidence>
<evidence type="ECO:0000313" key="3">
    <source>
        <dbReference type="EMBL" id="MEQ6291232.1"/>
    </source>
</evidence>
<evidence type="ECO:0000256" key="1">
    <source>
        <dbReference type="SAM" id="MobiDB-lite"/>
    </source>
</evidence>
<name>A0ABV1M4S5_9NEIS</name>
<organism evidence="3 4">
    <name type="scientific">Vogesella oryzagri</name>
    <dbReference type="NCBI Taxonomy" id="3160864"/>
    <lineage>
        <taxon>Bacteria</taxon>
        <taxon>Pseudomonadati</taxon>
        <taxon>Pseudomonadota</taxon>
        <taxon>Betaproteobacteria</taxon>
        <taxon>Neisseriales</taxon>
        <taxon>Chromobacteriaceae</taxon>
        <taxon>Vogesella</taxon>
    </lineage>
</organism>
<sequence>MNTRTMLTAAAIATLTALSATAMAFGPGMDAGGKPPRAEMQAFRDAVMSGALSDAELATLKKDRDALHAQMEKLRADGNLSTADRDSLQKLHQAMRDKVQTLIANNERSKPRSSWPSQLLPEPGRHGKHHAGGRDGGQGHWGSRDDMHAFHAAVQSGALTDAEIATLRQQQQALHAKLQELIDNNDRAQPRQQPAAPKP</sequence>
<dbReference type="RefSeq" id="WP_349587782.1">
    <property type="nucleotide sequence ID" value="NZ_JBEFLD010000005.1"/>
</dbReference>
<feature type="compositionally biased region" description="Basic and acidic residues" evidence="1">
    <location>
        <begin position="177"/>
        <end position="189"/>
    </location>
</feature>
<feature type="region of interest" description="Disordered" evidence="1">
    <location>
        <begin position="104"/>
        <end position="144"/>
    </location>
</feature>
<proteinExistence type="predicted"/>
<feature type="chain" id="PRO_5046789060" description="LTXXQ motif family protein" evidence="2">
    <location>
        <begin position="25"/>
        <end position="199"/>
    </location>
</feature>
<gene>
    <name evidence="3" type="ORF">ABNW52_11475</name>
</gene>
<feature type="region of interest" description="Disordered" evidence="1">
    <location>
        <begin position="177"/>
        <end position="199"/>
    </location>
</feature>
<evidence type="ECO:0000256" key="2">
    <source>
        <dbReference type="SAM" id="SignalP"/>
    </source>
</evidence>